<proteinExistence type="inferred from homology"/>
<evidence type="ECO:0000313" key="9">
    <source>
        <dbReference type="Proteomes" id="UP001153618"/>
    </source>
</evidence>
<dbReference type="PRINTS" id="PR00420">
    <property type="entry name" value="RNGMNOXGNASE"/>
</dbReference>
<evidence type="ECO:0000259" key="6">
    <source>
        <dbReference type="Pfam" id="PF00890"/>
    </source>
</evidence>
<dbReference type="InterPro" id="IPR002938">
    <property type="entry name" value="FAD-bd"/>
</dbReference>
<protein>
    <recommendedName>
        <fullName evidence="10">FAD-binding domain-containing protein</fullName>
    </recommendedName>
</protein>
<dbReference type="GO" id="GO:0004497">
    <property type="term" value="F:monooxygenase activity"/>
    <property type="evidence" value="ECO:0007669"/>
    <property type="project" value="UniProtKB-KW"/>
</dbReference>
<comment type="similarity">
    <text evidence="1">Belongs to the paxM FAD-dependent monooxygenase family.</text>
</comment>
<feature type="domain" description="FAD-binding" evidence="7">
    <location>
        <begin position="312"/>
        <end position="354"/>
    </location>
</feature>
<feature type="domain" description="FAD-dependent oxidoreductase 2 FAD-binding" evidence="6">
    <location>
        <begin position="6"/>
        <end position="36"/>
    </location>
</feature>
<evidence type="ECO:0000256" key="2">
    <source>
        <dbReference type="ARBA" id="ARBA00022630"/>
    </source>
</evidence>
<dbReference type="GO" id="GO:0071949">
    <property type="term" value="F:FAD binding"/>
    <property type="evidence" value="ECO:0007669"/>
    <property type="project" value="InterPro"/>
</dbReference>
<dbReference type="InterPro" id="IPR036188">
    <property type="entry name" value="FAD/NAD-bd_sf"/>
</dbReference>
<dbReference type="Proteomes" id="UP001153618">
    <property type="component" value="Unassembled WGS sequence"/>
</dbReference>
<evidence type="ECO:0000256" key="5">
    <source>
        <dbReference type="ARBA" id="ARBA00023033"/>
    </source>
</evidence>
<accession>A0A9W4MTD5</accession>
<dbReference type="EMBL" id="CAJVOS010000018">
    <property type="protein sequence ID" value="CAG8070546.1"/>
    <property type="molecule type" value="Genomic_DNA"/>
</dbReference>
<dbReference type="InterPro" id="IPR050493">
    <property type="entry name" value="FAD-dep_Monooxygenase_BioMet"/>
</dbReference>
<dbReference type="OrthoDB" id="9993796at2759"/>
<keyword evidence="9" id="KW-1185">Reference proteome</keyword>
<reference evidence="8" key="1">
    <citation type="submission" date="2021-07" db="EMBL/GenBank/DDBJ databases">
        <authorList>
            <person name="Branca A.L. A."/>
        </authorList>
    </citation>
    <scope>NUCLEOTIDE SEQUENCE</scope>
</reference>
<dbReference type="InterPro" id="IPR003953">
    <property type="entry name" value="FAD-dep_OxRdtase_2_FAD-bd"/>
</dbReference>
<dbReference type="PANTHER" id="PTHR13789:SF314">
    <property type="entry name" value="FAD-BINDING DOMAIN-CONTAINING PROTEIN"/>
    <property type="match status" value="1"/>
</dbReference>
<dbReference type="Gene3D" id="3.50.50.60">
    <property type="entry name" value="FAD/NAD(P)-binding domain"/>
    <property type="match status" value="1"/>
</dbReference>
<evidence type="ECO:0000259" key="7">
    <source>
        <dbReference type="Pfam" id="PF01494"/>
    </source>
</evidence>
<organism evidence="8 9">
    <name type="scientific">Penicillium olsonii</name>
    <dbReference type="NCBI Taxonomy" id="99116"/>
    <lineage>
        <taxon>Eukaryota</taxon>
        <taxon>Fungi</taxon>
        <taxon>Dikarya</taxon>
        <taxon>Ascomycota</taxon>
        <taxon>Pezizomycotina</taxon>
        <taxon>Eurotiomycetes</taxon>
        <taxon>Eurotiomycetidae</taxon>
        <taxon>Eurotiales</taxon>
        <taxon>Aspergillaceae</taxon>
        <taxon>Penicillium</taxon>
    </lineage>
</organism>
<evidence type="ECO:0000313" key="8">
    <source>
        <dbReference type="EMBL" id="CAG8070546.1"/>
    </source>
</evidence>
<dbReference type="Pfam" id="PF00890">
    <property type="entry name" value="FAD_binding_2"/>
    <property type="match status" value="1"/>
</dbReference>
<evidence type="ECO:0008006" key="10">
    <source>
        <dbReference type="Google" id="ProtNLM"/>
    </source>
</evidence>
<dbReference type="Pfam" id="PF01494">
    <property type="entry name" value="FAD_binding_3"/>
    <property type="match status" value="1"/>
</dbReference>
<keyword evidence="3" id="KW-0274">FAD</keyword>
<keyword evidence="4" id="KW-0560">Oxidoreductase</keyword>
<evidence type="ECO:0000256" key="4">
    <source>
        <dbReference type="ARBA" id="ARBA00023002"/>
    </source>
</evidence>
<dbReference type="PANTHER" id="PTHR13789">
    <property type="entry name" value="MONOOXYGENASE"/>
    <property type="match status" value="1"/>
</dbReference>
<keyword evidence="2" id="KW-0285">Flavoprotein</keyword>
<dbReference type="SUPFAM" id="SSF54373">
    <property type="entry name" value="FAD-linked reductases, C-terminal domain"/>
    <property type="match status" value="1"/>
</dbReference>
<dbReference type="AlphaFoldDB" id="A0A9W4MTD5"/>
<name>A0A9W4MTD5_PENOL</name>
<comment type="caution">
    <text evidence="8">The sequence shown here is derived from an EMBL/GenBank/DDBJ whole genome shotgun (WGS) entry which is preliminary data.</text>
</comment>
<evidence type="ECO:0000256" key="3">
    <source>
        <dbReference type="ARBA" id="ARBA00022827"/>
    </source>
</evidence>
<gene>
    <name evidence="8" type="ORF">POLS_LOCUS3822</name>
</gene>
<sequence length="397" mass="43987">MAPFRVIIVGGGIAGFTAAVALRRTGREIIILEQSSLNKEIGALISLQPNATRIAGLQWELEKNLLEARQMVDEGFRIYNTDGDLVRTIPLNTKDKYGAERLLFHRRDLHESLKQAAISSERAGDPAVVRVSCRVIGCDAVRGTVTLEGGEVVKGDLIIGADGIVLRKHVVEENPSPIPTGHSAYRLMVPTEILEREEPDFCARINPRDPFTSMIVAHNCRLIMGPGRQGEVYGIVALVPDEQMTEDPALKQSWVSEGSIDKLLDTFREFPSWVRNIFRYEFGLGNDAHCSVIFDRHSPDLGLWQLRDMDPLATWHRGRVMLIGDAAHAMLPTQGQGASQAIEDSEALGSFLEDVDESPAFEDLSNILEVSPVKEGQFWHRKGLTTHRISSSPVTHE</sequence>
<keyword evidence="5" id="KW-0503">Monooxygenase</keyword>
<dbReference type="SUPFAM" id="SSF51905">
    <property type="entry name" value="FAD/NAD(P)-binding domain"/>
    <property type="match status" value="1"/>
</dbReference>
<evidence type="ECO:0000256" key="1">
    <source>
        <dbReference type="ARBA" id="ARBA00007992"/>
    </source>
</evidence>